<dbReference type="Proteomes" id="UP000051012">
    <property type="component" value="Unassembled WGS sequence"/>
</dbReference>
<dbReference type="EMBL" id="LJNI01000035">
    <property type="protein sequence ID" value="KPJ73374.1"/>
    <property type="molecule type" value="Genomic_DNA"/>
</dbReference>
<dbReference type="AlphaFoldDB" id="A0A0S7YF59"/>
<evidence type="ECO:0000259" key="1">
    <source>
        <dbReference type="Pfam" id="PF19313"/>
    </source>
</evidence>
<accession>A0A0S7YF59</accession>
<protein>
    <recommendedName>
        <fullName evidence="1">DUF5916 domain-containing protein</fullName>
    </recommendedName>
</protein>
<reference evidence="2 3" key="1">
    <citation type="journal article" date="2015" name="Microbiome">
        <title>Genomic resolution of linkages in carbon, nitrogen, and sulfur cycling among widespread estuary sediment bacteria.</title>
        <authorList>
            <person name="Baker B.J."/>
            <person name="Lazar C.S."/>
            <person name="Teske A.P."/>
            <person name="Dick G.J."/>
        </authorList>
    </citation>
    <scope>NUCLEOTIDE SEQUENCE [LARGE SCALE GENOMIC DNA]</scope>
    <source>
        <strain evidence="2">DG_78</strain>
    </source>
</reference>
<dbReference type="InterPro" id="IPR045670">
    <property type="entry name" value="DUF5916"/>
</dbReference>
<evidence type="ECO:0000313" key="3">
    <source>
        <dbReference type="Proteomes" id="UP000051012"/>
    </source>
</evidence>
<comment type="caution">
    <text evidence="2">The sequence shown here is derived from an EMBL/GenBank/DDBJ whole genome shotgun (WGS) entry which is preliminary data.</text>
</comment>
<proteinExistence type="predicted"/>
<organism evidence="2 3">
    <name type="scientific">candidate division TA06 bacterium DG_78</name>
    <dbReference type="NCBI Taxonomy" id="1703772"/>
    <lineage>
        <taxon>Bacteria</taxon>
        <taxon>Bacteria division TA06</taxon>
    </lineage>
</organism>
<dbReference type="SUPFAM" id="SSF49344">
    <property type="entry name" value="CBD9-like"/>
    <property type="match status" value="1"/>
</dbReference>
<gene>
    <name evidence="2" type="ORF">AMJ52_03850</name>
</gene>
<sequence length="695" mass="80210">MIALLLCLILFGEKQVELRYIDEPPQIDGFIEDIWLQADSAYDFIQYRPQEGEPTTEPTVCYFLSDDNNLYVACRCYTTSRKPFASFKGFEDHIWFYLDTFNSKATAYMFAVCLSGHFDDGLLLEDGKVQDMSWDYVWFHGAKSYDDHYEIEMKIPYKSIRYKKGLTEWGINFRRYHIKDYEISHWTKLLQKDGLQVSKCGTLTNVHPKVKGYHIELYPEAFFRYDRVGDSTEYTPSFSFNFKWDFTSQSTLNGTVNPDFAHIEADPYQFNLSRYPVYLDERRPFFVEGNEVFRMSSLGLGFFQPLLIFYSRQVGKPLSDGGSVPILGGLKFINKGRDWNIGVLGAVTDSTGDEDYQGFTAARIRRTIFETSEIGLLMSGAATSRDDYNYAIGFDGAYRSGPSQFILQTALSDKNKKRGWAVSSGGIFKTENFIGVGSFIAVDDSFDVGDIGYVPWQGATELYIAAGPAGYPESGIIQRYYIEPGFIVSQEPGSTEWSRLATIYNEINFRNLWGFSLYGEAGKQYEADTNYFQREISLDVWSGFRTTMNINFGFTYSYCYNYRQNWVGHQLWLWHWMCFVPASRISLITDGDFIIEYNPDGVIADITPIWTPRIEYKLRHNIDVSLYSEFVFETDEGALSTPEIYSNRIGFLFAWNFLPKSWLYVAFNDYRENTGDGLELQQRIGAVKVKYLVYF</sequence>
<dbReference type="Gene3D" id="2.60.40.1190">
    <property type="match status" value="1"/>
</dbReference>
<name>A0A0S7YF59_UNCT6</name>
<dbReference type="Pfam" id="PF19313">
    <property type="entry name" value="DUF5916"/>
    <property type="match status" value="1"/>
</dbReference>
<feature type="domain" description="DUF5916" evidence="1">
    <location>
        <begin position="217"/>
        <end position="317"/>
    </location>
</feature>
<evidence type="ECO:0000313" key="2">
    <source>
        <dbReference type="EMBL" id="KPJ73374.1"/>
    </source>
</evidence>